<protein>
    <submittedName>
        <fullName evidence="5">Pyridoxal-phosphate dependent enzyme</fullName>
    </submittedName>
</protein>
<comment type="cofactor">
    <cofactor evidence="1">
        <name>pyridoxal 5'-phosphate</name>
        <dbReference type="ChEBI" id="CHEBI:597326"/>
    </cofactor>
</comment>
<sequence>MSMAAPSRGCNAESDDSMNNNVVPLKSLNSLAPRSTRHLRLVNGQHVAGQCRPARGGYRQPDALVGNTPVLRVSAPLTAADRGFWAKLEGANPGGSMKDRPALHMVEQARARGELRPGARIVESTSGS</sequence>
<evidence type="ECO:0000256" key="3">
    <source>
        <dbReference type="SAM" id="MobiDB-lite"/>
    </source>
</evidence>
<dbReference type="InterPro" id="IPR001216">
    <property type="entry name" value="P-phosphate_BS"/>
</dbReference>
<dbReference type="PROSITE" id="PS00901">
    <property type="entry name" value="CYS_SYNTHASE"/>
    <property type="match status" value="1"/>
</dbReference>
<organism evidence="5 6">
    <name type="scientific">Mycobacterium intracellulare subsp. chimaera</name>
    <dbReference type="NCBI Taxonomy" id="222805"/>
    <lineage>
        <taxon>Bacteria</taxon>
        <taxon>Bacillati</taxon>
        <taxon>Actinomycetota</taxon>
        <taxon>Actinomycetes</taxon>
        <taxon>Mycobacteriales</taxon>
        <taxon>Mycobacteriaceae</taxon>
        <taxon>Mycobacterium</taxon>
        <taxon>Mycobacterium avium complex (MAC)</taxon>
    </lineage>
</organism>
<dbReference type="EMBL" id="JASZZX010000141">
    <property type="protein sequence ID" value="MDM3930582.1"/>
    <property type="molecule type" value="Genomic_DNA"/>
</dbReference>
<evidence type="ECO:0000313" key="5">
    <source>
        <dbReference type="EMBL" id="MDM3930582.1"/>
    </source>
</evidence>
<feature type="region of interest" description="Disordered" evidence="3">
    <location>
        <begin position="1"/>
        <end position="21"/>
    </location>
</feature>
<name>A0ABT7PBB1_MYCIT</name>
<comment type="caution">
    <text evidence="5">The sequence shown here is derived from an EMBL/GenBank/DDBJ whole genome shotgun (WGS) entry which is preliminary data.</text>
</comment>
<dbReference type="InterPro" id="IPR050214">
    <property type="entry name" value="Cys_Synth/Cystath_Beta-Synth"/>
</dbReference>
<evidence type="ECO:0000259" key="4">
    <source>
        <dbReference type="Pfam" id="PF00291"/>
    </source>
</evidence>
<feature type="domain" description="Tryptophan synthase beta chain-like PALP" evidence="4">
    <location>
        <begin position="64"/>
        <end position="127"/>
    </location>
</feature>
<dbReference type="PANTHER" id="PTHR10314">
    <property type="entry name" value="CYSTATHIONINE BETA-SYNTHASE"/>
    <property type="match status" value="1"/>
</dbReference>
<dbReference type="InterPro" id="IPR036052">
    <property type="entry name" value="TrpB-like_PALP_sf"/>
</dbReference>
<evidence type="ECO:0000313" key="6">
    <source>
        <dbReference type="Proteomes" id="UP001529272"/>
    </source>
</evidence>
<evidence type="ECO:0000256" key="1">
    <source>
        <dbReference type="ARBA" id="ARBA00001933"/>
    </source>
</evidence>
<accession>A0ABT7PBB1</accession>
<proteinExistence type="predicted"/>
<dbReference type="InterPro" id="IPR001926">
    <property type="entry name" value="TrpB-like_PALP"/>
</dbReference>
<keyword evidence="2" id="KW-0663">Pyridoxal phosphate</keyword>
<dbReference type="SUPFAM" id="SSF53686">
    <property type="entry name" value="Tryptophan synthase beta subunit-like PLP-dependent enzymes"/>
    <property type="match status" value="1"/>
</dbReference>
<keyword evidence="6" id="KW-1185">Reference proteome</keyword>
<reference evidence="6" key="1">
    <citation type="submission" date="2023-06" db="EMBL/GenBank/DDBJ databases">
        <title>Itaconate inhibition of nontuberculous mycobacteria.</title>
        <authorList>
            <person name="Spilker T."/>
        </authorList>
    </citation>
    <scope>NUCLEOTIDE SEQUENCE [LARGE SCALE GENOMIC DNA]</scope>
    <source>
        <strain evidence="6">FLAC1071</strain>
    </source>
</reference>
<gene>
    <name evidence="5" type="ORF">QRB35_32345</name>
</gene>
<dbReference type="Gene3D" id="3.40.50.1100">
    <property type="match status" value="2"/>
</dbReference>
<evidence type="ECO:0000256" key="2">
    <source>
        <dbReference type="ARBA" id="ARBA00022898"/>
    </source>
</evidence>
<reference evidence="5 6" key="2">
    <citation type="submission" date="2023-06" db="EMBL/GenBank/DDBJ databases">
        <title>Itaconate inhibition of nontuberculous mycobacteria.</title>
        <authorList>
            <person name="Breen P."/>
            <person name="Zimbric M."/>
            <person name="Caverly L."/>
        </authorList>
    </citation>
    <scope>NUCLEOTIDE SEQUENCE [LARGE SCALE GENOMIC DNA]</scope>
    <source>
        <strain evidence="5 6">FLAC1071</strain>
    </source>
</reference>
<feature type="non-terminal residue" evidence="5">
    <location>
        <position position="128"/>
    </location>
</feature>
<dbReference type="Proteomes" id="UP001529272">
    <property type="component" value="Unassembled WGS sequence"/>
</dbReference>
<dbReference type="Pfam" id="PF00291">
    <property type="entry name" value="PALP"/>
    <property type="match status" value="1"/>
</dbReference>